<dbReference type="InterPro" id="IPR006680">
    <property type="entry name" value="Amidohydro-rel"/>
</dbReference>
<dbReference type="Gene3D" id="3.20.20.140">
    <property type="entry name" value="Metal-dependent hydrolases"/>
    <property type="match status" value="1"/>
</dbReference>
<proteinExistence type="predicted"/>
<reference evidence="2" key="1">
    <citation type="journal article" date="2020" name="mSystems">
        <title>Genome- and Community-Level Interaction Insights into Carbon Utilization and Element Cycling Functions of Hydrothermarchaeota in Hydrothermal Sediment.</title>
        <authorList>
            <person name="Zhou Z."/>
            <person name="Liu Y."/>
            <person name="Xu W."/>
            <person name="Pan J."/>
            <person name="Luo Z.H."/>
            <person name="Li M."/>
        </authorList>
    </citation>
    <scope>NUCLEOTIDE SEQUENCE [LARGE SCALE GENOMIC DNA]</scope>
    <source>
        <strain evidence="2">SpSt-618</strain>
        <strain evidence="3">SpSt-657</strain>
    </source>
</reference>
<dbReference type="EMBL" id="DTAI01000197">
    <property type="protein sequence ID" value="HGN37209.1"/>
    <property type="molecule type" value="Genomic_DNA"/>
</dbReference>
<organism evidence="2">
    <name type="scientific">Ignisphaera aggregans</name>
    <dbReference type="NCBI Taxonomy" id="334771"/>
    <lineage>
        <taxon>Archaea</taxon>
        <taxon>Thermoproteota</taxon>
        <taxon>Thermoprotei</taxon>
        <taxon>Desulfurococcales</taxon>
        <taxon>Desulfurococcaceae</taxon>
        <taxon>Ignisphaera</taxon>
    </lineage>
</organism>
<dbReference type="InterPro" id="IPR032466">
    <property type="entry name" value="Metal_Hydrolase"/>
</dbReference>
<evidence type="ECO:0000313" key="2">
    <source>
        <dbReference type="EMBL" id="HGN37209.1"/>
    </source>
</evidence>
<protein>
    <recommendedName>
        <fullName evidence="1">Amidohydrolase-related domain-containing protein</fullName>
    </recommendedName>
</protein>
<dbReference type="SUPFAM" id="SSF51556">
    <property type="entry name" value="Metallo-dependent hydrolases"/>
    <property type="match status" value="1"/>
</dbReference>
<gene>
    <name evidence="2" type="ORF">ENT87_06650</name>
    <name evidence="3" type="ORF">ENU30_00655</name>
</gene>
<evidence type="ECO:0000313" key="3">
    <source>
        <dbReference type="EMBL" id="HGQ17480.1"/>
    </source>
</evidence>
<dbReference type="Pfam" id="PF04909">
    <property type="entry name" value="Amidohydro_2"/>
    <property type="match status" value="1"/>
</dbReference>
<sequence length="283" mass="32656">MNMRICDPHIHSSGRETAKEIEKAFDNANIEKGIVISYHPYLLKDVWHPISVEEFRSSIEHLSSIQKMLSGRVYGFAFVDPRMVSDSNELVKLVEWALVDKELSGVKMIPAGWYPYEEKLYPLYEKLEEINTPILFHCGISWGFPDSSRFCKPVLYEPLMRFKKLRFALAHICWPWIDEALAVGGRFLYPTKYGWISSPYGRPQIIFDISSGAPLQWKIDALFKAVTYLGAEMLMFASDCHIDAQCISSAINRDLSILKGILARSDEELEKIFRKNFEWFIKG</sequence>
<dbReference type="AlphaFoldDB" id="A0A7J3I8Z2"/>
<evidence type="ECO:0000259" key="1">
    <source>
        <dbReference type="Pfam" id="PF04909"/>
    </source>
</evidence>
<dbReference type="EMBL" id="DTBZ01000019">
    <property type="protein sequence ID" value="HGQ17480.1"/>
    <property type="molecule type" value="Genomic_DNA"/>
</dbReference>
<name>A0A7J3I8Z2_9CREN</name>
<feature type="domain" description="Amidohydrolase-related" evidence="1">
    <location>
        <begin position="71"/>
        <end position="276"/>
    </location>
</feature>
<accession>A0A7J3I8Z2</accession>
<dbReference type="GO" id="GO:0016787">
    <property type="term" value="F:hydrolase activity"/>
    <property type="evidence" value="ECO:0007669"/>
    <property type="project" value="InterPro"/>
</dbReference>
<comment type="caution">
    <text evidence="2">The sequence shown here is derived from an EMBL/GenBank/DDBJ whole genome shotgun (WGS) entry which is preliminary data.</text>
</comment>